<protein>
    <submittedName>
        <fullName evidence="2">Uncharacterized protein</fullName>
    </submittedName>
</protein>
<dbReference type="AlphaFoldDB" id="A0AA41YH39"/>
<proteinExistence type="predicted"/>
<reference evidence="2" key="1">
    <citation type="submission" date="2022-09" db="EMBL/GenBank/DDBJ databases">
        <title>Rhodovastum sp. nov. RN2-1 isolated from soil in Seongnam, South Korea.</title>
        <authorList>
            <person name="Le N.T."/>
        </authorList>
    </citation>
    <scope>NUCLEOTIDE SEQUENCE</scope>
    <source>
        <strain evidence="2">RN2-1</strain>
    </source>
</reference>
<dbReference type="Proteomes" id="UP001165679">
    <property type="component" value="Unassembled WGS sequence"/>
</dbReference>
<feature type="signal peptide" evidence="1">
    <location>
        <begin position="1"/>
        <end position="18"/>
    </location>
</feature>
<name>A0AA41YH39_9PROT</name>
<keyword evidence="1" id="KW-0732">Signal</keyword>
<evidence type="ECO:0000256" key="1">
    <source>
        <dbReference type="SAM" id="SignalP"/>
    </source>
</evidence>
<accession>A0AA41YH39</accession>
<keyword evidence="3" id="KW-1185">Reference proteome</keyword>
<dbReference type="EMBL" id="JAPDNT010000001">
    <property type="protein sequence ID" value="MCW3473106.1"/>
    <property type="molecule type" value="Genomic_DNA"/>
</dbReference>
<gene>
    <name evidence="2" type="ORF">OL599_00810</name>
</gene>
<evidence type="ECO:0000313" key="2">
    <source>
        <dbReference type="EMBL" id="MCW3473106.1"/>
    </source>
</evidence>
<reference evidence="2" key="2">
    <citation type="submission" date="2022-10" db="EMBL/GenBank/DDBJ databases">
        <authorList>
            <person name="Trinh H.N."/>
        </authorList>
    </citation>
    <scope>NUCLEOTIDE SEQUENCE</scope>
    <source>
        <strain evidence="2">RN2-1</strain>
    </source>
</reference>
<evidence type="ECO:0000313" key="3">
    <source>
        <dbReference type="Proteomes" id="UP001165679"/>
    </source>
</evidence>
<comment type="caution">
    <text evidence="2">The sequence shown here is derived from an EMBL/GenBank/DDBJ whole genome shotgun (WGS) entry which is preliminary data.</text>
</comment>
<sequence length="108" mass="11956">MKRFVFAMAMLLAANAQASPPADADPTLKPWFDDLRQPGTGRPCCSIADCRRAEYRIQNGGYEVLILGLWIPVPQDRVLDRNDNPTGHAVVCWLPTIGVMCFIRAPDA</sequence>
<organism evidence="2 3">
    <name type="scientific">Limobrevibacterium gyesilva</name>
    <dbReference type="NCBI Taxonomy" id="2991712"/>
    <lineage>
        <taxon>Bacteria</taxon>
        <taxon>Pseudomonadati</taxon>
        <taxon>Pseudomonadota</taxon>
        <taxon>Alphaproteobacteria</taxon>
        <taxon>Acetobacterales</taxon>
        <taxon>Acetobacteraceae</taxon>
        <taxon>Limobrevibacterium</taxon>
    </lineage>
</organism>
<feature type="chain" id="PRO_5041355548" evidence="1">
    <location>
        <begin position="19"/>
        <end position="108"/>
    </location>
</feature>